<dbReference type="RefSeq" id="YP_009448870.1">
    <property type="nucleotide sequence ID" value="NC_036594.1"/>
</dbReference>
<gene>
    <name evidence="1" type="ORF">ORPV_664</name>
</gene>
<protein>
    <submittedName>
        <fullName evidence="1">Uncharacterized protein</fullName>
    </submittedName>
</protein>
<sequence>MMKLLKYFFEDDEVVKKYFLKRSSWKKIFLKMMKLEKNFFSCRVKRDRLRNYKKIFLKMMSYKIFLEGSSCKKFLEGSSCKIFLFLLPVGSARGRDNQVRYRSEIEDDEVVKNFLEMVMMKL</sequence>
<dbReference type="KEGG" id="vg:35382477"/>
<dbReference type="GeneID" id="35382477"/>
<organism evidence="1">
    <name type="scientific">Orpheovirus IHUMI-LCC2</name>
    <dbReference type="NCBI Taxonomy" id="2023057"/>
    <lineage>
        <taxon>Viruses</taxon>
        <taxon>Varidnaviria</taxon>
        <taxon>Bamfordvirae</taxon>
        <taxon>Nucleocytoviricota</taxon>
        <taxon>Megaviricetes</taxon>
        <taxon>Pimascovirales</taxon>
        <taxon>Ocovirineae</taxon>
        <taxon>Orpheoviridae</taxon>
        <taxon>Alphaorpheovirus</taxon>
        <taxon>Alphaorpheovirus massiliense</taxon>
    </lineage>
</organism>
<dbReference type="Proteomes" id="UP000236316">
    <property type="component" value="Segment"/>
</dbReference>
<reference evidence="1" key="1">
    <citation type="submission" date="2017-08" db="EMBL/GenBank/DDBJ databases">
        <authorList>
            <consortium name="Urmite Genomes"/>
        </authorList>
    </citation>
    <scope>NUCLEOTIDE SEQUENCE [LARGE SCALE GENOMIC DNA]</scope>
    <source>
        <strain evidence="1">IHUMI-LCC2</strain>
    </source>
</reference>
<keyword evidence="2" id="KW-1185">Reference proteome</keyword>
<proteinExistence type="predicted"/>
<name>A0A2I2L4U6_9VIRU</name>
<dbReference type="EMBL" id="LT906555">
    <property type="protein sequence ID" value="SNW62568.1"/>
    <property type="molecule type" value="Genomic_DNA"/>
</dbReference>
<accession>A0A2I2L4U6</accession>
<evidence type="ECO:0000313" key="2">
    <source>
        <dbReference type="Proteomes" id="UP000236316"/>
    </source>
</evidence>
<evidence type="ECO:0000313" key="1">
    <source>
        <dbReference type="EMBL" id="SNW62568.1"/>
    </source>
</evidence>